<gene>
    <name evidence="2" type="ORF">NCAV_0742</name>
</gene>
<evidence type="ECO:0000256" key="1">
    <source>
        <dbReference type="SAM" id="Phobius"/>
    </source>
</evidence>
<dbReference type="GeneID" id="55636278"/>
<accession>A0A2K5AQK1</accession>
<keyword evidence="1" id="KW-0812">Transmembrane</keyword>
<dbReference type="Proteomes" id="UP000236248">
    <property type="component" value="Chromosome NCAV"/>
</dbReference>
<sequence length="52" mass="6339">MHEMKDEDVYTYWGIRKEYERLARIERLAKLLLLLPFASTILILIMVFLLLR</sequence>
<keyword evidence="1" id="KW-0472">Membrane</keyword>
<name>A0A2K5AQK1_9ARCH</name>
<proteinExistence type="predicted"/>
<protein>
    <submittedName>
        <fullName evidence="2">Uncharacterized protein</fullName>
    </submittedName>
</protein>
<reference evidence="3" key="1">
    <citation type="submission" date="2018-01" db="EMBL/GenBank/DDBJ databases">
        <authorList>
            <person name="Kerou L M."/>
        </authorList>
    </citation>
    <scope>NUCLEOTIDE SEQUENCE [LARGE SCALE GENOMIC DNA]</scope>
    <source>
        <strain evidence="3">SCU2</strain>
    </source>
</reference>
<dbReference type="RefSeq" id="WP_158648743.1">
    <property type="nucleotide sequence ID" value="NZ_LT981265.1"/>
</dbReference>
<organism evidence="2 3">
    <name type="scientific">Candidatus Nitrosocaldus cavascurensis</name>
    <dbReference type="NCBI Taxonomy" id="2058097"/>
    <lineage>
        <taxon>Archaea</taxon>
        <taxon>Nitrososphaerota</taxon>
        <taxon>Nitrososphaeria</taxon>
        <taxon>Candidatus Nitrosocaldales</taxon>
        <taxon>Candidatus Nitrosocaldaceae</taxon>
        <taxon>Candidatus Nitrosocaldus</taxon>
    </lineage>
</organism>
<evidence type="ECO:0000313" key="2">
    <source>
        <dbReference type="EMBL" id="SPC33923.1"/>
    </source>
</evidence>
<dbReference type="EMBL" id="LT981265">
    <property type="protein sequence ID" value="SPC33923.1"/>
    <property type="molecule type" value="Genomic_DNA"/>
</dbReference>
<dbReference type="AlphaFoldDB" id="A0A2K5AQK1"/>
<dbReference type="KEGG" id="ncv:NCAV_0742"/>
<keyword evidence="1" id="KW-1133">Transmembrane helix</keyword>
<feature type="transmembrane region" description="Helical" evidence="1">
    <location>
        <begin position="31"/>
        <end position="51"/>
    </location>
</feature>
<evidence type="ECO:0000313" key="3">
    <source>
        <dbReference type="Proteomes" id="UP000236248"/>
    </source>
</evidence>
<keyword evidence="3" id="KW-1185">Reference proteome</keyword>